<keyword evidence="3" id="KW-1185">Reference proteome</keyword>
<dbReference type="AlphaFoldDB" id="A0A165XMM0"/>
<name>A0A165XMM0_9AGAM</name>
<protein>
    <submittedName>
        <fullName evidence="2">Uncharacterized protein</fullName>
    </submittedName>
</protein>
<feature type="signal peptide" evidence="1">
    <location>
        <begin position="1"/>
        <end position="19"/>
    </location>
</feature>
<dbReference type="Proteomes" id="UP000076798">
    <property type="component" value="Unassembled WGS sequence"/>
</dbReference>
<sequence>MAVVSRCFLGRSMLLCAWSQQDEVDCVTDIDSPGFALNNSTEGAPSSAKPGVLHMRDRSDCFEILRGQAHDEGASSHGSINNVMLTKGHEAQYARGLWCTKTGYDCDDLNSSASSSLVWVLLLVIPSPVLSLLRMVALSVPVSVIAMQSSRRLHRY</sequence>
<dbReference type="EMBL" id="KV428346">
    <property type="protein sequence ID" value="KZT32351.1"/>
    <property type="molecule type" value="Genomic_DNA"/>
</dbReference>
<keyword evidence="1" id="KW-0732">Signal</keyword>
<evidence type="ECO:0000313" key="3">
    <source>
        <dbReference type="Proteomes" id="UP000076798"/>
    </source>
</evidence>
<reference evidence="2 3" key="1">
    <citation type="journal article" date="2016" name="Mol. Biol. Evol.">
        <title>Comparative Genomics of Early-Diverging Mushroom-Forming Fungi Provides Insights into the Origins of Lignocellulose Decay Capabilities.</title>
        <authorList>
            <person name="Nagy L.G."/>
            <person name="Riley R."/>
            <person name="Tritt A."/>
            <person name="Adam C."/>
            <person name="Daum C."/>
            <person name="Floudas D."/>
            <person name="Sun H."/>
            <person name="Yadav J.S."/>
            <person name="Pangilinan J."/>
            <person name="Larsson K.H."/>
            <person name="Matsuura K."/>
            <person name="Barry K."/>
            <person name="Labutti K."/>
            <person name="Kuo R."/>
            <person name="Ohm R.A."/>
            <person name="Bhattacharya S.S."/>
            <person name="Shirouzu T."/>
            <person name="Yoshinaga Y."/>
            <person name="Martin F.M."/>
            <person name="Grigoriev I.V."/>
            <person name="Hibbett D.S."/>
        </authorList>
    </citation>
    <scope>NUCLEOTIDE SEQUENCE [LARGE SCALE GENOMIC DNA]</scope>
    <source>
        <strain evidence="2 3">HHB10207 ss-3</strain>
    </source>
</reference>
<proteinExistence type="predicted"/>
<evidence type="ECO:0000313" key="2">
    <source>
        <dbReference type="EMBL" id="KZT32351.1"/>
    </source>
</evidence>
<evidence type="ECO:0000256" key="1">
    <source>
        <dbReference type="SAM" id="SignalP"/>
    </source>
</evidence>
<gene>
    <name evidence="2" type="ORF">SISSUDRAFT_1055645</name>
</gene>
<feature type="chain" id="PRO_5007869048" evidence="1">
    <location>
        <begin position="20"/>
        <end position="156"/>
    </location>
</feature>
<organism evidence="2 3">
    <name type="scientific">Sistotremastrum suecicum HHB10207 ss-3</name>
    <dbReference type="NCBI Taxonomy" id="1314776"/>
    <lineage>
        <taxon>Eukaryota</taxon>
        <taxon>Fungi</taxon>
        <taxon>Dikarya</taxon>
        <taxon>Basidiomycota</taxon>
        <taxon>Agaricomycotina</taxon>
        <taxon>Agaricomycetes</taxon>
        <taxon>Sistotremastrales</taxon>
        <taxon>Sistotremastraceae</taxon>
        <taxon>Sistotremastrum</taxon>
    </lineage>
</organism>
<accession>A0A165XMM0</accession>